<evidence type="ECO:0000256" key="15">
    <source>
        <dbReference type="ARBA" id="ARBA00024499"/>
    </source>
</evidence>
<evidence type="ECO:0000256" key="7">
    <source>
        <dbReference type="ARBA" id="ARBA00022695"/>
    </source>
</evidence>
<evidence type="ECO:0000256" key="17">
    <source>
        <dbReference type="ARBA" id="ARBA00031012"/>
    </source>
</evidence>
<dbReference type="InterPro" id="IPR014023">
    <property type="entry name" value="Mononeg_RNA_pol_cat"/>
</dbReference>
<evidence type="ECO:0000256" key="5">
    <source>
        <dbReference type="ARBA" id="ARBA00022679"/>
    </source>
</evidence>
<comment type="subcellular location">
    <subcellularLocation>
        <location evidence="1">Virion</location>
    </subcellularLocation>
</comment>
<evidence type="ECO:0000256" key="8">
    <source>
        <dbReference type="ARBA" id="ARBA00022741"/>
    </source>
</evidence>
<keyword evidence="23" id="KW-1185">Reference proteome</keyword>
<dbReference type="GeneID" id="80539353"/>
<dbReference type="GO" id="GO:0004482">
    <property type="term" value="F:mRNA 5'-cap (guanine-N7-)-methyltransferase activity"/>
    <property type="evidence" value="ECO:0007669"/>
    <property type="project" value="InterPro"/>
</dbReference>
<dbReference type="RefSeq" id="YP_010800713.1">
    <property type="nucleotide sequence ID" value="NC_076899.1"/>
</dbReference>
<keyword evidence="7" id="KW-0548">Nucleotidyltransferase</keyword>
<comment type="catalytic activity">
    <reaction evidence="15">
        <text>a 5'-end (5'-triphosphoguanosine)-(2'-O-methyladenylyl)-adenylyl-cytidylyl-adenosine in mRNA + S-adenosyl-L-methionine = a 5'-end (N(7)-methyl 5'-triphosphoguanosine)-(2'-O-methyladenylyl)-adenylyl-cytidylyl-adenosine in mRNA + S-adenosyl-L-homocysteine</text>
        <dbReference type="Rhea" id="RHEA:65440"/>
        <dbReference type="Rhea" id="RHEA-COMP:16798"/>
        <dbReference type="Rhea" id="RHEA-COMP:16801"/>
        <dbReference type="ChEBI" id="CHEBI:57856"/>
        <dbReference type="ChEBI" id="CHEBI:59789"/>
        <dbReference type="ChEBI" id="CHEBI:156482"/>
        <dbReference type="ChEBI" id="CHEBI:156483"/>
    </reaction>
</comment>
<dbReference type="KEGG" id="vg:80539353"/>
<comment type="catalytic activity">
    <reaction evidence="14">
        <text>a 5'-end triphospho-adenylyl-adenylyl-cytidylyl-adenosine in mRNA + GDP + H(+) = a 5'-end (5'-triphosphoguanosine)-adenylyl-adenylyl-cytidylyl-adenosine in mRNA + diphosphate</text>
        <dbReference type="Rhea" id="RHEA:65436"/>
        <dbReference type="Rhea" id="RHEA-COMP:16797"/>
        <dbReference type="Rhea" id="RHEA-COMP:16799"/>
        <dbReference type="ChEBI" id="CHEBI:15378"/>
        <dbReference type="ChEBI" id="CHEBI:33019"/>
        <dbReference type="ChEBI" id="CHEBI:58189"/>
        <dbReference type="ChEBI" id="CHEBI:156484"/>
        <dbReference type="ChEBI" id="CHEBI:156503"/>
        <dbReference type="EC" id="2.7.7.88"/>
    </reaction>
</comment>
<evidence type="ECO:0000256" key="11">
    <source>
        <dbReference type="ARBA" id="ARBA00022953"/>
    </source>
</evidence>
<keyword evidence="5" id="KW-0808">Transferase</keyword>
<accession>A0AAE7JKU6</accession>
<reference evidence="22" key="1">
    <citation type="journal article" date="2020" name="Virus Res.">
        <title>Mixed infection by a partitivirus and a negative-sense RNA virus related to mymonaviruses in the polypore fungus Bondarzewia berkeleyi.</title>
        <authorList>
            <person name="Vainio E.J."/>
            <person name="Sutela S."/>
        </authorList>
    </citation>
    <scope>NUCLEOTIDE SEQUENCE</scope>
    <source>
        <strain evidence="22">FD-104</strain>
    </source>
</reference>
<comment type="catalytic activity">
    <reaction evidence="18">
        <text>a 5'-end (5'-triphosphoguanosine)-adenylyl-adenylyl-cytidylyl-adenosine in mRNA + S-adenosyl-L-methionine = a 5'-end (5'-triphosphoguanosine)-(2'-O-methyladenylyl)-adenylyl-cytidylyl-adenosine in mRNA + S-adenosyl-L-homocysteine + H(+)</text>
        <dbReference type="Rhea" id="RHEA:65380"/>
        <dbReference type="Rhea" id="RHEA-COMP:16797"/>
        <dbReference type="Rhea" id="RHEA-COMP:16801"/>
        <dbReference type="ChEBI" id="CHEBI:15378"/>
        <dbReference type="ChEBI" id="CHEBI:57856"/>
        <dbReference type="ChEBI" id="CHEBI:59789"/>
        <dbReference type="ChEBI" id="CHEBI:156482"/>
        <dbReference type="ChEBI" id="CHEBI:156484"/>
    </reaction>
</comment>
<keyword evidence="11" id="KW-0693">Viral RNA replication</keyword>
<evidence type="ECO:0000256" key="13">
    <source>
        <dbReference type="ARBA" id="ARBA00023268"/>
    </source>
</evidence>
<keyword evidence="9" id="KW-0067">ATP-binding</keyword>
<evidence type="ECO:0000256" key="14">
    <source>
        <dbReference type="ARBA" id="ARBA00024494"/>
    </source>
</evidence>
<evidence type="ECO:0000256" key="1">
    <source>
        <dbReference type="ARBA" id="ARBA00004328"/>
    </source>
</evidence>
<dbReference type="PROSITE" id="PS50526">
    <property type="entry name" value="RDRP_SSRNA_NEG_NONSEG"/>
    <property type="match status" value="1"/>
</dbReference>
<keyword evidence="13" id="KW-0511">Multifunctional enzyme</keyword>
<evidence type="ECO:0000259" key="21">
    <source>
        <dbReference type="PROSITE" id="PS50526"/>
    </source>
</evidence>
<comment type="catalytic activity">
    <reaction evidence="20">
        <text>GTP + H2O = GDP + phosphate + H(+)</text>
        <dbReference type="Rhea" id="RHEA:19669"/>
        <dbReference type="ChEBI" id="CHEBI:15377"/>
        <dbReference type="ChEBI" id="CHEBI:15378"/>
        <dbReference type="ChEBI" id="CHEBI:37565"/>
        <dbReference type="ChEBI" id="CHEBI:43474"/>
        <dbReference type="ChEBI" id="CHEBI:58189"/>
    </reaction>
</comment>
<dbReference type="GO" id="GO:0005524">
    <property type="term" value="F:ATP binding"/>
    <property type="evidence" value="ECO:0007669"/>
    <property type="project" value="UniProtKB-KW"/>
</dbReference>
<evidence type="ECO:0000256" key="9">
    <source>
        <dbReference type="ARBA" id="ARBA00022840"/>
    </source>
</evidence>
<comment type="catalytic activity">
    <reaction evidence="19">
        <text>a 5'-end (5'-triphosphoguanosine)-adenylyl-adenylyl-cytidylyl-adenosine in mRNA + 2 S-adenosyl-L-methionine = a 5'-end (N(7)-methyl 5'-triphosphoguanosine)-(2'-O-methyladenylyl)-adenylyl-cytidylyl-adenosine in mRNA + 2 S-adenosyl-L-homocysteine + H(+)</text>
        <dbReference type="Rhea" id="RHEA:65376"/>
        <dbReference type="Rhea" id="RHEA-COMP:16797"/>
        <dbReference type="Rhea" id="RHEA-COMP:16798"/>
        <dbReference type="ChEBI" id="CHEBI:15378"/>
        <dbReference type="ChEBI" id="CHEBI:57856"/>
        <dbReference type="ChEBI" id="CHEBI:59789"/>
        <dbReference type="ChEBI" id="CHEBI:156483"/>
        <dbReference type="ChEBI" id="CHEBI:156484"/>
        <dbReference type="EC" id="2.1.1.375"/>
    </reaction>
</comment>
<sequence length="1970" mass="220446">MDAAFTRSSLFSLPDSFEQQERFFSPRYLDSPLIADGIERDISDALLTTRVSPLAYHLRTLLERLLASMNITTAVCDTVSTGTKPGWTISMISPLGIIDLAESVAESRNDTSIPAAVASAQADIVNSILKVDGISSSCSFDLDLQSESYFRKEASLELIINRIVRMRLAGDKSSASGALSSSLSNQFVCSDRYCVLAHKASKTIKVLTYDMLLAATDICRVRGRVLLAAHLFYPQSSIQDRIINQWNWQKAWISLFGNEGFSLAKQTEALNKALLSKISDPDLADQGPYAKMWIKIEEKISKVVNNESLSKEIYLFMREKYEQYTSHADIQTITELFGIQKTIGHPFIYVKRGGKSAAKEALEYQYATDQVVKELRATWCGMFCSGYIAKEHKWPELFFPDRDAPTRLQTWYNSHYLNVQPADFNLDDWDGVRFGKIFDYDEFENYLELVDDKSISFERDVMDAYWNKDIQASTNRRLLLEVLSREGFTYRAVVELVEEDKIPVKWKIVCLSPKEREMKPDARMFALMVFEMRCFFAGSEANLAKHVFPYISAQTMTKDKASISQLFYSVTTPESSPEYRSFFLECDLSRWNLHWRGRTVEPIGADLNDMFGVARCFTAAHKFFEECVIVVRTARERPDGVENMSPPASDLVWYNHQGGFEGIQQKLWSLATYAMMQRALNKLKCSYVLIGQGDNQVVSVRFPPDPAKAELDDVKDTIRATVSALSEGATEVGQDMKAEECLESRTVLTYSKNVWVSGVEYFLSIKFASRMFARTNNEIPTLTAELAGLHAAGLQAAEANVNSMMVYIMVSFLHTLELNRRLIGGGPEFDRVSPQVMRRLRTLSVSDHIKILWWPAALAGLSLSNYSEYLHRGTADPLSESLACLLKGMAVSKFLAPLEVLYTSRSFLNSDADASILLSDPYALPIIDIPAVGSSLQRLVTEFITNSSSNKDVTVLIDEDARSYYDDIETSLLSMTPFYPLIAREILDNSAYGEARRISKMFTATQTVQRASRASGYDGSSEIVLISGEEFAARTSSVLAMSQTASPSRTVHPRDQWEAKELRHAWTQSISVPLGVSSVVPIWSKVIVSRVPTTIQGVKLIANLPEFSLSSRGPMKPYLGARTKLTRSEHGYKILGDSRPADAMRKLQSLSSLPGIGPSLKEMIVSIMQSRGPVDDDISLLAGAVTGGHIHHRYHSRDEERGSFVVGSGNLSTHCTFISDEFTPVSGSVEDYPIMFQEFYTYMLGLLRTIVNSDPSLTGYLELVLVPDIDTLAPLEPLAVDLETTFNVLSPSSLRESRMIYDPKVWNLKLTGAAPIKNLFDPIVPTDDILDYCKLSALRSIFDTSIPASTVAHAIQDGVFSSRRPLDLDLSEVIRIPEDDLILAGAVTIALSVGQRLISEVQHPLGTGRQEIYIRRLCEHAAILILGVLDNPQIGASTSGKLSHQAAYPTYADEANYDKDHLASSLTHQVRRILQGKVSINRYLWVFQSDRGGSLSRMMSSCIGLIATISFYQGFSWADVCTMLGSTSLREAMSIKAEAPRCRAIMVYVEKVLCRMPLRGLPRRMTKELLNNSLITLIAWDIKLAKRLFRSGDPAVTHPSKSGLQLNTSLALASYSPSDDTVLVSEQAKELCRLHPRLRWHIGGAEYPGLPHLSAWMQALSRHRTKKVFVIGVGLGASCAAAFSVGFEEVVGLDLLSVYRIKDIRSGKPPPAVINLRSSSIPTPGSYRWSRAMYQYQDGWANPECRKEVFLEATSGNLFVIDIQPYWDTYDLLKVAKEAPSGTRILFRSFTNVDRMDLLWQQLSWYDSVLDILVYISGGECMCFITCDSAGELFEEPDSRTSFRYSVMAKTVSVPGFRSSIVSKTMISWNIFASLISRSACDPSSFRESQALLLSTIGRQQHSSNYSAWTKDLARMRLLQWVLDEHSDPHYLVSALKEEKTLIERPNEPPLSVVVSPVMKRWWIMFYGCF</sequence>
<evidence type="ECO:0000256" key="19">
    <source>
        <dbReference type="ARBA" id="ARBA00047370"/>
    </source>
</evidence>
<dbReference type="Pfam" id="PF14318">
    <property type="entry name" value="Mononeg_mRNAcap"/>
    <property type="match status" value="1"/>
</dbReference>
<dbReference type="InterPro" id="IPR026890">
    <property type="entry name" value="Mononeg_mRNAcap"/>
</dbReference>
<evidence type="ECO:0000256" key="6">
    <source>
        <dbReference type="ARBA" id="ARBA00022691"/>
    </source>
</evidence>
<evidence type="ECO:0000256" key="3">
    <source>
        <dbReference type="ARBA" id="ARBA00022484"/>
    </source>
</evidence>
<proteinExistence type="predicted"/>
<keyword evidence="4" id="KW-0507">mRNA processing</keyword>
<keyword evidence="8" id="KW-0547">Nucleotide-binding</keyword>
<name>A0AAE7JKU6_9MONO</name>
<protein>
    <recommendedName>
        <fullName evidence="2">RNA-directed RNA polymerase</fullName>
        <ecNumber evidence="2">2.7.7.48</ecNumber>
    </recommendedName>
    <alternativeName>
        <fullName evidence="17">Replicase</fullName>
    </alternativeName>
    <alternativeName>
        <fullName evidence="16">Transcriptase</fullName>
    </alternativeName>
</protein>
<keyword evidence="6" id="KW-0949">S-adenosyl-L-methionine</keyword>
<feature type="domain" description="RdRp catalytic" evidence="21">
    <location>
        <begin position="580"/>
        <end position="758"/>
    </location>
</feature>
<evidence type="ECO:0000256" key="16">
    <source>
        <dbReference type="ARBA" id="ARBA00030436"/>
    </source>
</evidence>
<evidence type="ECO:0000256" key="12">
    <source>
        <dbReference type="ARBA" id="ARBA00023042"/>
    </source>
</evidence>
<dbReference type="EMBL" id="MT447187">
    <property type="protein sequence ID" value="QNQ73380.1"/>
    <property type="molecule type" value="Viral_cRNA"/>
</dbReference>
<evidence type="ECO:0000256" key="20">
    <source>
        <dbReference type="ARBA" id="ARBA00048548"/>
    </source>
</evidence>
<evidence type="ECO:0000256" key="4">
    <source>
        <dbReference type="ARBA" id="ARBA00022664"/>
    </source>
</evidence>
<evidence type="ECO:0000313" key="23">
    <source>
        <dbReference type="Proteomes" id="UP000830197"/>
    </source>
</evidence>
<evidence type="ECO:0000313" key="22">
    <source>
        <dbReference type="EMBL" id="QNQ73380.1"/>
    </source>
</evidence>
<keyword evidence="10" id="KW-0946">Virion</keyword>
<evidence type="ECO:0000256" key="2">
    <source>
        <dbReference type="ARBA" id="ARBA00012494"/>
    </source>
</evidence>
<dbReference type="Pfam" id="PF00946">
    <property type="entry name" value="Mononeg_RNA_pol"/>
    <property type="match status" value="1"/>
</dbReference>
<dbReference type="EC" id="2.7.7.48" evidence="2"/>
<dbReference type="Proteomes" id="UP000830197">
    <property type="component" value="Segment"/>
</dbReference>
<organism evidence="22 23">
    <name type="scientific">Bondarzewia berkeleyi negative-strand RNA virus 1</name>
    <dbReference type="NCBI Taxonomy" id="2768771"/>
    <lineage>
        <taxon>Viruses</taxon>
        <taxon>Riboviria</taxon>
        <taxon>Orthornavirae</taxon>
        <taxon>Negarnaviricota</taxon>
        <taxon>Haploviricotina</taxon>
        <taxon>Monjiviricetes</taxon>
        <taxon>Mononegavirales</taxon>
        <taxon>Mymonaviridae</taxon>
        <taxon>Auricularimonavirus</taxon>
        <taxon>Auricularimonavirus bondarzewiae</taxon>
    </lineage>
</organism>
<dbReference type="GO" id="GO:0003968">
    <property type="term" value="F:RNA-directed RNA polymerase activity"/>
    <property type="evidence" value="ECO:0007669"/>
    <property type="project" value="UniProtKB-KW"/>
</dbReference>
<dbReference type="GO" id="GO:0044423">
    <property type="term" value="C:virion component"/>
    <property type="evidence" value="ECO:0007669"/>
    <property type="project" value="UniProtKB-KW"/>
</dbReference>
<keyword evidence="3" id="KW-0696">RNA-directed RNA polymerase</keyword>
<evidence type="ECO:0000256" key="10">
    <source>
        <dbReference type="ARBA" id="ARBA00022844"/>
    </source>
</evidence>
<keyword evidence="12" id="KW-0506">mRNA capping</keyword>
<evidence type="ECO:0000256" key="18">
    <source>
        <dbReference type="ARBA" id="ARBA00047332"/>
    </source>
</evidence>